<dbReference type="Proteomes" id="UP001302812">
    <property type="component" value="Unassembled WGS sequence"/>
</dbReference>
<dbReference type="AlphaFoldDB" id="A0AAN6TBP6"/>
<proteinExistence type="predicted"/>
<dbReference type="GeneID" id="89939556"/>
<gene>
    <name evidence="2" type="ORF">N656DRAFT_780693</name>
</gene>
<sequence>MGGLGGCSRVRYGACPSQSFKNKTDANHKGSVRSWHRSRGAKGQKDAPRSDGSVMRSQRSTKGKLRTKGNSSVY</sequence>
<dbReference type="EMBL" id="MU853346">
    <property type="protein sequence ID" value="KAK4111417.1"/>
    <property type="molecule type" value="Genomic_DNA"/>
</dbReference>
<evidence type="ECO:0000313" key="3">
    <source>
        <dbReference type="Proteomes" id="UP001302812"/>
    </source>
</evidence>
<organism evidence="2 3">
    <name type="scientific">Canariomyces notabilis</name>
    <dbReference type="NCBI Taxonomy" id="2074819"/>
    <lineage>
        <taxon>Eukaryota</taxon>
        <taxon>Fungi</taxon>
        <taxon>Dikarya</taxon>
        <taxon>Ascomycota</taxon>
        <taxon>Pezizomycotina</taxon>
        <taxon>Sordariomycetes</taxon>
        <taxon>Sordariomycetidae</taxon>
        <taxon>Sordariales</taxon>
        <taxon>Chaetomiaceae</taxon>
        <taxon>Canariomyces</taxon>
    </lineage>
</organism>
<feature type="compositionally biased region" description="Basic residues" evidence="1">
    <location>
        <begin position="30"/>
        <end position="42"/>
    </location>
</feature>
<accession>A0AAN6TBP6</accession>
<feature type="region of interest" description="Disordered" evidence="1">
    <location>
        <begin position="1"/>
        <end position="74"/>
    </location>
</feature>
<evidence type="ECO:0000313" key="2">
    <source>
        <dbReference type="EMBL" id="KAK4111417.1"/>
    </source>
</evidence>
<keyword evidence="3" id="KW-1185">Reference proteome</keyword>
<comment type="caution">
    <text evidence="2">The sequence shown here is derived from an EMBL/GenBank/DDBJ whole genome shotgun (WGS) entry which is preliminary data.</text>
</comment>
<dbReference type="RefSeq" id="XP_064668987.1">
    <property type="nucleotide sequence ID" value="XM_064815431.1"/>
</dbReference>
<evidence type="ECO:0000256" key="1">
    <source>
        <dbReference type="SAM" id="MobiDB-lite"/>
    </source>
</evidence>
<name>A0AAN6TBP6_9PEZI</name>
<protein>
    <submittedName>
        <fullName evidence="2">Uncharacterized protein</fullName>
    </submittedName>
</protein>
<reference evidence="2" key="1">
    <citation type="journal article" date="2023" name="Mol. Phylogenet. Evol.">
        <title>Genome-scale phylogeny and comparative genomics of the fungal order Sordariales.</title>
        <authorList>
            <person name="Hensen N."/>
            <person name="Bonometti L."/>
            <person name="Westerberg I."/>
            <person name="Brannstrom I.O."/>
            <person name="Guillou S."/>
            <person name="Cros-Aarteil S."/>
            <person name="Calhoun S."/>
            <person name="Haridas S."/>
            <person name="Kuo A."/>
            <person name="Mondo S."/>
            <person name="Pangilinan J."/>
            <person name="Riley R."/>
            <person name="LaButti K."/>
            <person name="Andreopoulos B."/>
            <person name="Lipzen A."/>
            <person name="Chen C."/>
            <person name="Yan M."/>
            <person name="Daum C."/>
            <person name="Ng V."/>
            <person name="Clum A."/>
            <person name="Steindorff A."/>
            <person name="Ohm R.A."/>
            <person name="Martin F."/>
            <person name="Silar P."/>
            <person name="Natvig D.O."/>
            <person name="Lalanne C."/>
            <person name="Gautier V."/>
            <person name="Ament-Velasquez S.L."/>
            <person name="Kruys A."/>
            <person name="Hutchinson M.I."/>
            <person name="Powell A.J."/>
            <person name="Barry K."/>
            <person name="Miller A.N."/>
            <person name="Grigoriev I.V."/>
            <person name="Debuchy R."/>
            <person name="Gladieux P."/>
            <person name="Hiltunen Thoren M."/>
            <person name="Johannesson H."/>
        </authorList>
    </citation>
    <scope>NUCLEOTIDE SEQUENCE</scope>
    <source>
        <strain evidence="2">CBS 508.74</strain>
    </source>
</reference>
<reference evidence="2" key="2">
    <citation type="submission" date="2023-05" db="EMBL/GenBank/DDBJ databases">
        <authorList>
            <consortium name="Lawrence Berkeley National Laboratory"/>
            <person name="Steindorff A."/>
            <person name="Hensen N."/>
            <person name="Bonometti L."/>
            <person name="Westerberg I."/>
            <person name="Brannstrom I.O."/>
            <person name="Guillou S."/>
            <person name="Cros-Aarteil S."/>
            <person name="Calhoun S."/>
            <person name="Haridas S."/>
            <person name="Kuo A."/>
            <person name="Mondo S."/>
            <person name="Pangilinan J."/>
            <person name="Riley R."/>
            <person name="Labutti K."/>
            <person name="Andreopoulos B."/>
            <person name="Lipzen A."/>
            <person name="Chen C."/>
            <person name="Yanf M."/>
            <person name="Daum C."/>
            <person name="Ng V."/>
            <person name="Clum A."/>
            <person name="Ohm R."/>
            <person name="Martin F."/>
            <person name="Silar P."/>
            <person name="Natvig D."/>
            <person name="Lalanne C."/>
            <person name="Gautier V."/>
            <person name="Ament-Velasquez S.L."/>
            <person name="Kruys A."/>
            <person name="Hutchinson M.I."/>
            <person name="Powell A.J."/>
            <person name="Barry K."/>
            <person name="Miller A.N."/>
            <person name="Grigoriev I.V."/>
            <person name="Debuchy R."/>
            <person name="Gladieux P."/>
            <person name="Thoren M.H."/>
            <person name="Johannesson H."/>
        </authorList>
    </citation>
    <scope>NUCLEOTIDE SEQUENCE</scope>
    <source>
        <strain evidence="2">CBS 508.74</strain>
    </source>
</reference>